<dbReference type="EMBL" id="CP123385">
    <property type="protein sequence ID" value="XCC95454.1"/>
    <property type="molecule type" value="Genomic_DNA"/>
</dbReference>
<keyword evidence="1" id="KW-0812">Transmembrane</keyword>
<name>A0AAU8AL17_9RHOB</name>
<gene>
    <name evidence="2" type="ORF">PVT71_20445</name>
</gene>
<dbReference type="RefSeq" id="WP_353474305.1">
    <property type="nucleotide sequence ID" value="NZ_CP123385.1"/>
</dbReference>
<organism evidence="2">
    <name type="scientific">Alloyangia sp. H15</name>
    <dbReference type="NCBI Taxonomy" id="3029062"/>
    <lineage>
        <taxon>Bacteria</taxon>
        <taxon>Pseudomonadati</taxon>
        <taxon>Pseudomonadota</taxon>
        <taxon>Alphaproteobacteria</taxon>
        <taxon>Rhodobacterales</taxon>
        <taxon>Roseobacteraceae</taxon>
        <taxon>Alloyangia</taxon>
    </lineage>
</organism>
<evidence type="ECO:0000256" key="1">
    <source>
        <dbReference type="SAM" id="Phobius"/>
    </source>
</evidence>
<keyword evidence="1" id="KW-0472">Membrane</keyword>
<sequence length="112" mass="12168">MLALAVGAMQMLLDGGEAVEWFASAETWIYLGLSVSGLWVFLVHCWTARTPFVDLAIFRDRNVVMGPAFMFLLGMTLFSGLALLSPLLQKPMSSPVVYSSLVMVPGGVAARR</sequence>
<feature type="transmembrane region" description="Helical" evidence="1">
    <location>
        <begin position="68"/>
        <end position="88"/>
    </location>
</feature>
<dbReference type="AlphaFoldDB" id="A0AAU8AL17"/>
<evidence type="ECO:0000313" key="2">
    <source>
        <dbReference type="EMBL" id="XCC95454.1"/>
    </source>
</evidence>
<keyword evidence="1" id="KW-1133">Transmembrane helix</keyword>
<proteinExistence type="predicted"/>
<accession>A0AAU8AL17</accession>
<reference evidence="2" key="1">
    <citation type="submission" date="2023-02" db="EMBL/GenBank/DDBJ databases">
        <title>Description and genomic characterization of Salipiger bruguierae sp. nov., isolated from the sediment of mangrove plant Bruguiera sexangula.</title>
        <authorList>
            <person name="Long M."/>
        </authorList>
    </citation>
    <scope>NUCLEOTIDE SEQUENCE</scope>
    <source>
        <strain evidence="2">H15</strain>
    </source>
</reference>
<feature type="transmembrane region" description="Helical" evidence="1">
    <location>
        <begin position="28"/>
        <end position="47"/>
    </location>
</feature>
<protein>
    <submittedName>
        <fullName evidence="2">Uncharacterized protein</fullName>
    </submittedName>
</protein>